<evidence type="ECO:0000256" key="2">
    <source>
        <dbReference type="ARBA" id="ARBA00022741"/>
    </source>
</evidence>
<dbReference type="Proteomes" id="UP001145021">
    <property type="component" value="Unassembled WGS sequence"/>
</dbReference>
<comment type="caution">
    <text evidence="7">The sequence shown here is derived from an EMBL/GenBank/DDBJ whole genome shotgun (WGS) entry which is preliminary data.</text>
</comment>
<dbReference type="InterPro" id="IPR000095">
    <property type="entry name" value="CRIB_dom"/>
</dbReference>
<evidence type="ECO:0000256" key="1">
    <source>
        <dbReference type="ARBA" id="ARBA00008874"/>
    </source>
</evidence>
<feature type="region of interest" description="Disordered" evidence="4">
    <location>
        <begin position="85"/>
        <end position="207"/>
    </location>
</feature>
<evidence type="ECO:0008006" key="9">
    <source>
        <dbReference type="Google" id="ProtNLM"/>
    </source>
</evidence>
<feature type="compositionally biased region" description="Polar residues" evidence="4">
    <location>
        <begin position="185"/>
        <end position="207"/>
    </location>
</feature>
<dbReference type="Pfam" id="PF00069">
    <property type="entry name" value="Pkinase"/>
    <property type="match status" value="1"/>
</dbReference>
<dbReference type="GO" id="GO:0004672">
    <property type="term" value="F:protein kinase activity"/>
    <property type="evidence" value="ECO:0007669"/>
    <property type="project" value="InterPro"/>
</dbReference>
<dbReference type="PANTHER" id="PTHR45832:SF22">
    <property type="entry name" value="SERINE_THREONINE-PROTEIN KINASE SAMKA-RELATED"/>
    <property type="match status" value="1"/>
</dbReference>
<dbReference type="Gene3D" id="1.10.510.10">
    <property type="entry name" value="Transferase(Phosphotransferase) domain 1"/>
    <property type="match status" value="1"/>
</dbReference>
<feature type="domain" description="CRIB" evidence="6">
    <location>
        <begin position="60"/>
        <end position="73"/>
    </location>
</feature>
<evidence type="ECO:0000313" key="7">
    <source>
        <dbReference type="EMBL" id="KAJ1644799.1"/>
    </source>
</evidence>
<feature type="region of interest" description="Disordered" evidence="4">
    <location>
        <begin position="1"/>
        <end position="42"/>
    </location>
</feature>
<dbReference type="PROSITE" id="PS00109">
    <property type="entry name" value="PROTEIN_KINASE_TYR"/>
    <property type="match status" value="1"/>
</dbReference>
<dbReference type="InterPro" id="IPR008266">
    <property type="entry name" value="Tyr_kinase_AS"/>
</dbReference>
<proteinExistence type="inferred from homology"/>
<dbReference type="PRINTS" id="PR00109">
    <property type="entry name" value="TYRKINASE"/>
</dbReference>
<evidence type="ECO:0000259" key="5">
    <source>
        <dbReference type="PROSITE" id="PS50011"/>
    </source>
</evidence>
<feature type="compositionally biased region" description="Polar residues" evidence="4">
    <location>
        <begin position="265"/>
        <end position="276"/>
    </location>
</feature>
<dbReference type="EMBL" id="JANBOH010000142">
    <property type="protein sequence ID" value="KAJ1644799.1"/>
    <property type="molecule type" value="Genomic_DNA"/>
</dbReference>
<dbReference type="InterPro" id="IPR011009">
    <property type="entry name" value="Kinase-like_dom_sf"/>
</dbReference>
<feature type="compositionally biased region" description="Polar residues" evidence="4">
    <location>
        <begin position="157"/>
        <end position="173"/>
    </location>
</feature>
<feature type="region of interest" description="Disordered" evidence="4">
    <location>
        <begin position="247"/>
        <end position="297"/>
    </location>
</feature>
<dbReference type="PANTHER" id="PTHR45832">
    <property type="entry name" value="SERINE/THREONINE-PROTEIN KINASE SAMKA-RELATED-RELATED"/>
    <property type="match status" value="1"/>
</dbReference>
<protein>
    <recommendedName>
        <fullName evidence="9">Non-specific serine/threonine protein kinase</fullName>
    </recommendedName>
</protein>
<dbReference type="AlphaFoldDB" id="A0A9W7XKW4"/>
<dbReference type="PROSITE" id="PS50108">
    <property type="entry name" value="CRIB"/>
    <property type="match status" value="1"/>
</dbReference>
<feature type="domain" description="Protein kinase" evidence="5">
    <location>
        <begin position="415"/>
        <end position="676"/>
    </location>
</feature>
<evidence type="ECO:0000313" key="8">
    <source>
        <dbReference type="Proteomes" id="UP001145021"/>
    </source>
</evidence>
<keyword evidence="8" id="KW-1185">Reference proteome</keyword>
<comment type="similarity">
    <text evidence="1">Belongs to the protein kinase superfamily. STE Ser/Thr protein kinase family. STE20 subfamily.</text>
</comment>
<dbReference type="InterPro" id="IPR051931">
    <property type="entry name" value="PAK3-like"/>
</dbReference>
<evidence type="ECO:0000259" key="6">
    <source>
        <dbReference type="PROSITE" id="PS50108"/>
    </source>
</evidence>
<evidence type="ECO:0000256" key="4">
    <source>
        <dbReference type="SAM" id="MobiDB-lite"/>
    </source>
</evidence>
<keyword evidence="2" id="KW-0547">Nucleotide-binding</keyword>
<gene>
    <name evidence="7" type="ORF">LPJ64_003570</name>
</gene>
<keyword evidence="3" id="KW-0067">ATP-binding</keyword>
<feature type="region of interest" description="Disordered" evidence="4">
    <location>
        <begin position="375"/>
        <end position="415"/>
    </location>
</feature>
<dbReference type="SUPFAM" id="SSF56112">
    <property type="entry name" value="Protein kinase-like (PK-like)"/>
    <property type="match status" value="1"/>
</dbReference>
<organism evidence="7 8">
    <name type="scientific">Coemansia asiatica</name>
    <dbReference type="NCBI Taxonomy" id="1052880"/>
    <lineage>
        <taxon>Eukaryota</taxon>
        <taxon>Fungi</taxon>
        <taxon>Fungi incertae sedis</taxon>
        <taxon>Zoopagomycota</taxon>
        <taxon>Kickxellomycotina</taxon>
        <taxon>Kickxellomycetes</taxon>
        <taxon>Kickxellales</taxon>
        <taxon>Kickxellaceae</taxon>
        <taxon>Coemansia</taxon>
    </lineage>
</organism>
<dbReference type="InterPro" id="IPR001245">
    <property type="entry name" value="Ser-Thr/Tyr_kinase_cat_dom"/>
</dbReference>
<accession>A0A9W7XKW4</accession>
<dbReference type="PROSITE" id="PS50011">
    <property type="entry name" value="PROTEIN_KINASE_DOM"/>
    <property type="match status" value="1"/>
</dbReference>
<name>A0A9W7XKW4_9FUNG</name>
<dbReference type="GO" id="GO:0005524">
    <property type="term" value="F:ATP binding"/>
    <property type="evidence" value="ECO:0007669"/>
    <property type="project" value="UniProtKB-KW"/>
</dbReference>
<feature type="compositionally biased region" description="Polar residues" evidence="4">
    <location>
        <begin position="94"/>
        <end position="118"/>
    </location>
</feature>
<dbReference type="InterPro" id="IPR000719">
    <property type="entry name" value="Prot_kinase_dom"/>
</dbReference>
<evidence type="ECO:0000256" key="3">
    <source>
        <dbReference type="ARBA" id="ARBA00022840"/>
    </source>
</evidence>
<reference evidence="7" key="1">
    <citation type="submission" date="2022-07" db="EMBL/GenBank/DDBJ databases">
        <title>Phylogenomic reconstructions and comparative analyses of Kickxellomycotina fungi.</title>
        <authorList>
            <person name="Reynolds N.K."/>
            <person name="Stajich J.E."/>
            <person name="Barry K."/>
            <person name="Grigoriev I.V."/>
            <person name="Crous P."/>
            <person name="Smith M.E."/>
        </authorList>
    </citation>
    <scope>NUCLEOTIDE SEQUENCE</scope>
    <source>
        <strain evidence="7">NBRC 105413</strain>
    </source>
</reference>
<sequence length="712" mass="77101">MRELEEQEYESVMQSQAQDESEGDAYDQADREQKPSYGMAGSSKIKGLLAKAGISKARQISSPFNVQHDVHISVEDLDDLMQQVPDTWKPFISPAQSPRSATGPRDSQGSDSQHTMPTHGSMPAAARHSADNAEALSEQMSRSSMAEEGASRANKGPGSQNWLPHIVSVSSPQDGADTRAVPSAKQRSVSGQSENNGWSDGRTTTRTSCISVAAEQLEMTTVRVPTPVSAPTGASIPRLVHASMLRRSPASEKSTFGENAASAADQATSPQSNNGSAMIAADSPSSTGSSDRSSRWIKRKSRVISTHAMTMAHKRFSKAAVPISMSAFPEDDEPSVEPSAPIYPSNMTQPNAEALGAAAEAAANAAAVARATAATATTDSADQPGMLKSQDSVRSLEKSAGTVSGKSSKKRRENYGELEEYAEGDSGNVYITVRNTAVGRRPRGEYVAVKVVPKTAKARYRKLRTELKILRRIRSQHVVRFYEYFSIDDAVWIVYEFMSRGSVTDLLAGYPEIRMPNVIISYTMHEVLTALAYLHERHIIHCDVRSDNVLIDDRGQVKLADFSSAVYLDVDQQSAQKTSLGAIYWMAPELAKGAGYSPSTDVWAAGALIYEMLEGQPPYIEYPDIKVLELSNANGMPKLSDPDACDAGLVELMRLCTTINPAERQPASRLRKHESVLSPDTAQCAQLMVDFVLQVESLAGDDDEEEEGEVGE</sequence>